<evidence type="ECO:0000256" key="6">
    <source>
        <dbReference type="ARBA" id="ARBA00022989"/>
    </source>
</evidence>
<dbReference type="GO" id="GO:0005789">
    <property type="term" value="C:endoplasmic reticulum membrane"/>
    <property type="evidence" value="ECO:0007669"/>
    <property type="project" value="TreeGrafter"/>
</dbReference>
<dbReference type="GO" id="GO:0050291">
    <property type="term" value="F:sphingosine N-acyltransferase activity"/>
    <property type="evidence" value="ECO:0007669"/>
    <property type="project" value="InterPro"/>
</dbReference>
<dbReference type="EMBL" id="GDAI01001522">
    <property type="protein sequence ID" value="JAI16081.1"/>
    <property type="molecule type" value="mRNA"/>
</dbReference>
<feature type="transmembrane region" description="Helical" evidence="10">
    <location>
        <begin position="129"/>
        <end position="147"/>
    </location>
</feature>
<feature type="compositionally biased region" description="Basic residues" evidence="9">
    <location>
        <begin position="333"/>
        <end position="346"/>
    </location>
</feature>
<evidence type="ECO:0000256" key="2">
    <source>
        <dbReference type="ARBA" id="ARBA00005999"/>
    </source>
</evidence>
<feature type="transmembrane region" description="Helical" evidence="10">
    <location>
        <begin position="89"/>
        <end position="108"/>
    </location>
</feature>
<dbReference type="Pfam" id="PF03798">
    <property type="entry name" value="TRAM_LAG1_CLN8"/>
    <property type="match status" value="1"/>
</dbReference>
<keyword evidence="7 8" id="KW-0472">Membrane</keyword>
<name>A0A0K8TPL5_TABBR</name>
<dbReference type="GO" id="GO:0006616">
    <property type="term" value="P:SRP-dependent cotranslational protein targeting to membrane, translocation"/>
    <property type="evidence" value="ECO:0007669"/>
    <property type="project" value="InterPro"/>
</dbReference>
<proteinExistence type="evidence at transcript level"/>
<organism evidence="12">
    <name type="scientific">Tabanus bromius</name>
    <name type="common">Band-eyed brown horse fly</name>
    <dbReference type="NCBI Taxonomy" id="304241"/>
    <lineage>
        <taxon>Eukaryota</taxon>
        <taxon>Metazoa</taxon>
        <taxon>Ecdysozoa</taxon>
        <taxon>Arthropoda</taxon>
        <taxon>Hexapoda</taxon>
        <taxon>Insecta</taxon>
        <taxon>Pterygota</taxon>
        <taxon>Neoptera</taxon>
        <taxon>Endopterygota</taxon>
        <taxon>Diptera</taxon>
        <taxon>Brachycera</taxon>
        <taxon>Tabanomorpha</taxon>
        <taxon>Tabanoidea</taxon>
        <taxon>Tabanidae</taxon>
        <taxon>Tabanus</taxon>
    </lineage>
</organism>
<feature type="transmembrane region" description="Helical" evidence="10">
    <location>
        <begin position="290"/>
        <end position="312"/>
    </location>
</feature>
<evidence type="ECO:0000256" key="1">
    <source>
        <dbReference type="ARBA" id="ARBA00004141"/>
    </source>
</evidence>
<evidence type="ECO:0000256" key="10">
    <source>
        <dbReference type="SAM" id="Phobius"/>
    </source>
</evidence>
<dbReference type="GO" id="GO:0046513">
    <property type="term" value="P:ceramide biosynthetic process"/>
    <property type="evidence" value="ECO:0007669"/>
    <property type="project" value="InterPro"/>
</dbReference>
<protein>
    <submittedName>
        <fullName evidence="12">Protein transporter</fullName>
    </submittedName>
</protein>
<comment type="similarity">
    <text evidence="2">Belongs to the TRAM family.</text>
</comment>
<dbReference type="InterPro" id="IPR006634">
    <property type="entry name" value="TLC-dom"/>
</dbReference>
<dbReference type="PROSITE" id="PS50922">
    <property type="entry name" value="TLC"/>
    <property type="match status" value="1"/>
</dbReference>
<dbReference type="PANTHER" id="PTHR12371:SF11">
    <property type="entry name" value="TRANSLOCATING CHAIN-ASSOCIATED MEMBRANE PROTEIN"/>
    <property type="match status" value="1"/>
</dbReference>
<reference evidence="12" key="1">
    <citation type="journal article" date="2015" name="Insect Biochem. Mol. Biol.">
        <title>An insight into the sialome of the horse fly, Tabanus bromius.</title>
        <authorList>
            <person name="Ribeiro J.M."/>
            <person name="Kazimirova M."/>
            <person name="Takac P."/>
            <person name="Andersen J.F."/>
            <person name="Francischetti I.M."/>
        </authorList>
    </citation>
    <scope>NUCLEOTIDE SEQUENCE</scope>
</reference>
<evidence type="ECO:0000256" key="4">
    <source>
        <dbReference type="ARBA" id="ARBA00022692"/>
    </source>
</evidence>
<dbReference type="UniPathway" id="UPA00222"/>
<evidence type="ECO:0000256" key="3">
    <source>
        <dbReference type="ARBA" id="ARBA00022448"/>
    </source>
</evidence>
<evidence type="ECO:0000256" key="9">
    <source>
        <dbReference type="SAM" id="MobiDB-lite"/>
    </source>
</evidence>
<dbReference type="PANTHER" id="PTHR12371">
    <property type="entry name" value="TRANSLOCATION ASSOCIATED MEMBRANE PROTEIN"/>
    <property type="match status" value="1"/>
</dbReference>
<dbReference type="SMART" id="SM00724">
    <property type="entry name" value="TLC"/>
    <property type="match status" value="1"/>
</dbReference>
<feature type="transmembrane region" description="Helical" evidence="10">
    <location>
        <begin position="225"/>
        <end position="242"/>
    </location>
</feature>
<feature type="domain" description="TLC" evidence="11">
    <location>
        <begin position="123"/>
        <end position="321"/>
    </location>
</feature>
<feature type="transmembrane region" description="Helical" evidence="10">
    <location>
        <begin position="31"/>
        <end position="56"/>
    </location>
</feature>
<dbReference type="InterPro" id="IPR016447">
    <property type="entry name" value="Translocation_assoc_membrane"/>
</dbReference>
<feature type="region of interest" description="Disordered" evidence="9">
    <location>
        <begin position="323"/>
        <end position="369"/>
    </location>
</feature>
<feature type="transmembrane region" description="Helical" evidence="10">
    <location>
        <begin position="173"/>
        <end position="191"/>
    </location>
</feature>
<keyword evidence="5" id="KW-0653">Protein transport</keyword>
<evidence type="ECO:0000256" key="7">
    <source>
        <dbReference type="ARBA" id="ARBA00023136"/>
    </source>
</evidence>
<comment type="subcellular location">
    <subcellularLocation>
        <location evidence="1">Membrane</location>
        <topology evidence="1">Multi-pass membrane protein</topology>
    </subcellularLocation>
</comment>
<sequence length="369" mass="42172">MAIKPGMGRKSSSKNPPILSHEFVIQNHADIVSCVAMIFVVGLMLQATSSIASIFISLHHNVTGVEPHAEKPRGEPFFYESGIKDYCAIFFYTLICIIMHAILQEYLLDKISKKLHLSKFKLSLFNESGQLSVFYAMSFLWGLDVIIRERYFAKLSLLWDDFPNHPMGFLHKLYFIVQLSYYLHMLPELYFQKIKKEDQQPKIIHAVCGFSIIALSYFLGFQRIALVVLTLHYCSELIANIFKLIDVFDKEEKYIKLRFFNNVIFVLTRFAIVVIAVLTLYYGIGSTDHATRGLIALAGVTVLQGYLIFSFITEHLKTKRERAKEAKQAALAKKAKSSKTEKTKRKKESDLPEADQPPSPTQQGKQKVK</sequence>
<evidence type="ECO:0000313" key="12">
    <source>
        <dbReference type="EMBL" id="JAI16081.1"/>
    </source>
</evidence>
<feature type="transmembrane region" description="Helical" evidence="10">
    <location>
        <begin position="263"/>
        <end position="284"/>
    </location>
</feature>
<evidence type="ECO:0000256" key="8">
    <source>
        <dbReference type="PROSITE-ProRule" id="PRU00205"/>
    </source>
</evidence>
<keyword evidence="4 8" id="KW-0812">Transmembrane</keyword>
<keyword evidence="6 10" id="KW-1133">Transmembrane helix</keyword>
<dbReference type="AlphaFoldDB" id="A0A0K8TPL5"/>
<dbReference type="GO" id="GO:0045048">
    <property type="term" value="P:protein insertion into ER membrane"/>
    <property type="evidence" value="ECO:0007669"/>
    <property type="project" value="TreeGrafter"/>
</dbReference>
<feature type="transmembrane region" description="Helical" evidence="10">
    <location>
        <begin position="203"/>
        <end position="219"/>
    </location>
</feature>
<accession>A0A0K8TPL5</accession>
<evidence type="ECO:0000256" key="5">
    <source>
        <dbReference type="ARBA" id="ARBA00022927"/>
    </source>
</evidence>
<evidence type="ECO:0000259" key="11">
    <source>
        <dbReference type="PROSITE" id="PS50922"/>
    </source>
</evidence>
<keyword evidence="3" id="KW-0813">Transport</keyword>